<feature type="transmembrane region" description="Helical" evidence="11">
    <location>
        <begin position="86"/>
        <end position="108"/>
    </location>
</feature>
<feature type="transmembrane region" description="Helical" evidence="11">
    <location>
        <begin position="12"/>
        <end position="35"/>
    </location>
</feature>
<dbReference type="InterPro" id="IPR027469">
    <property type="entry name" value="Cation_efflux_TMD_sf"/>
</dbReference>
<feature type="domain" description="Cation efflux protein transmembrane" evidence="12">
    <location>
        <begin position="88"/>
        <end position="201"/>
    </location>
</feature>
<evidence type="ECO:0000256" key="7">
    <source>
        <dbReference type="ARBA" id="ARBA00022989"/>
    </source>
</evidence>
<keyword evidence="7 11" id="KW-1133">Transmembrane helix</keyword>
<evidence type="ECO:0000259" key="12">
    <source>
        <dbReference type="Pfam" id="PF01545"/>
    </source>
</evidence>
<dbReference type="PANTHER" id="PTHR31937:SF2">
    <property type="entry name" value="TRANSMEMBRANE PROTEIN 163"/>
    <property type="match status" value="1"/>
</dbReference>
<keyword evidence="14" id="KW-1185">Reference proteome</keyword>
<keyword evidence="6" id="KW-0862">Zinc</keyword>
<evidence type="ECO:0000256" key="1">
    <source>
        <dbReference type="ARBA" id="ARBA00004146"/>
    </source>
</evidence>
<evidence type="ECO:0000256" key="6">
    <source>
        <dbReference type="ARBA" id="ARBA00022833"/>
    </source>
</evidence>
<keyword evidence="5" id="KW-0967">Endosome</keyword>
<accession>A0ABR5SD44</accession>
<evidence type="ECO:0000256" key="11">
    <source>
        <dbReference type="SAM" id="Phobius"/>
    </source>
</evidence>
<evidence type="ECO:0000256" key="5">
    <source>
        <dbReference type="ARBA" id="ARBA00022753"/>
    </source>
</evidence>
<dbReference type="Gene3D" id="1.20.1510.10">
    <property type="entry name" value="Cation efflux protein transmembrane domain"/>
    <property type="match status" value="1"/>
</dbReference>
<evidence type="ECO:0000256" key="9">
    <source>
        <dbReference type="ARBA" id="ARBA00023136"/>
    </source>
</evidence>
<evidence type="ECO:0000313" key="13">
    <source>
        <dbReference type="EMBL" id="KWT82782.1"/>
    </source>
</evidence>
<evidence type="ECO:0000256" key="8">
    <source>
        <dbReference type="ARBA" id="ARBA00023018"/>
    </source>
</evidence>
<evidence type="ECO:0000256" key="3">
    <source>
        <dbReference type="ARBA" id="ARBA00008731"/>
    </source>
</evidence>
<dbReference type="RefSeq" id="WP_157072963.1">
    <property type="nucleotide sequence ID" value="NZ_LNQR01000083.1"/>
</dbReference>
<sequence length="221" mass="23897">MEDTLSAGKLYRWAIILAVFTVFYNILEGLVSVYLGFEDDALSLFGFGVDSFVEAISGVGVWHMAVRIRQNLAGDTDVFERQTLKITGGAFYILAAGLIASTAYNIIQGKHPKTAFWGIVVSCISIMVMWLLVHYKVKVGTQLNSQAILSDAACTRTCIYLSVVLLVGSIGYELTGVGWFDSAGALIIAALSYKEGREAFEKARGKSCCCGHTCAPPAQND</sequence>
<evidence type="ECO:0000313" key="14">
    <source>
        <dbReference type="Proteomes" id="UP000060487"/>
    </source>
</evidence>
<keyword evidence="10" id="KW-0968">Cytoplasmic vesicle</keyword>
<dbReference type="PANTHER" id="PTHR31937">
    <property type="entry name" value="TRANSMEMBRANE PROTEIN 163"/>
    <property type="match status" value="1"/>
</dbReference>
<organism evidence="13 14">
    <name type="scientific">Candidatus Magnetominusculus xianensis</name>
    <dbReference type="NCBI Taxonomy" id="1748249"/>
    <lineage>
        <taxon>Bacteria</taxon>
        <taxon>Pseudomonadati</taxon>
        <taxon>Nitrospirota</taxon>
        <taxon>Nitrospiria</taxon>
        <taxon>Nitrospirales</taxon>
        <taxon>Nitrospiraceae</taxon>
        <taxon>Candidatus Magnetominusculus</taxon>
    </lineage>
</organism>
<keyword evidence="9 11" id="KW-0472">Membrane</keyword>
<feature type="transmembrane region" description="Helical" evidence="11">
    <location>
        <begin position="41"/>
        <end position="65"/>
    </location>
</feature>
<proteinExistence type="inferred from homology"/>
<dbReference type="SUPFAM" id="SSF161111">
    <property type="entry name" value="Cation efflux protein transmembrane domain-like"/>
    <property type="match status" value="1"/>
</dbReference>
<evidence type="ECO:0000256" key="2">
    <source>
        <dbReference type="ARBA" id="ARBA00004644"/>
    </source>
</evidence>
<comment type="caution">
    <text evidence="13">The sequence shown here is derived from an EMBL/GenBank/DDBJ whole genome shotgun (WGS) entry which is preliminary data.</text>
</comment>
<evidence type="ECO:0000256" key="10">
    <source>
        <dbReference type="ARBA" id="ARBA00023329"/>
    </source>
</evidence>
<dbReference type="InterPro" id="IPR026765">
    <property type="entry name" value="Tmem163"/>
</dbReference>
<keyword evidence="4 11" id="KW-0812">Transmembrane</keyword>
<keyword evidence="8" id="KW-0770">Synapse</keyword>
<comment type="similarity">
    <text evidence="3">Belongs to the TMEM163 family.</text>
</comment>
<reference evidence="13 14" key="1">
    <citation type="submission" date="2015-11" db="EMBL/GenBank/DDBJ databases">
        <authorList>
            <person name="Lin W."/>
        </authorList>
    </citation>
    <scope>NUCLEOTIDE SEQUENCE [LARGE SCALE GENOMIC DNA]</scope>
    <source>
        <strain evidence="13 14">HCH-1</strain>
    </source>
</reference>
<gene>
    <name evidence="13" type="ORF">ASN18_2370</name>
</gene>
<feature type="transmembrane region" description="Helical" evidence="11">
    <location>
        <begin position="147"/>
        <end position="170"/>
    </location>
</feature>
<comment type="subcellular location">
    <subcellularLocation>
        <location evidence="2">Cytoplasmic vesicle</location>
        <location evidence="2">Secretory vesicle</location>
        <location evidence="2">Synaptic vesicle membrane</location>
        <topology evidence="2">Multi-pass membrane protein</topology>
    </subcellularLocation>
    <subcellularLocation>
        <location evidence="1">Early endosome membrane</location>
    </subcellularLocation>
</comment>
<dbReference type="EMBL" id="LNQR01000083">
    <property type="protein sequence ID" value="KWT82782.1"/>
    <property type="molecule type" value="Genomic_DNA"/>
</dbReference>
<feature type="transmembrane region" description="Helical" evidence="11">
    <location>
        <begin position="114"/>
        <end position="135"/>
    </location>
</feature>
<evidence type="ECO:0000256" key="4">
    <source>
        <dbReference type="ARBA" id="ARBA00022692"/>
    </source>
</evidence>
<name>A0ABR5SD44_9BACT</name>
<dbReference type="Proteomes" id="UP000060487">
    <property type="component" value="Unassembled WGS sequence"/>
</dbReference>
<dbReference type="InterPro" id="IPR058533">
    <property type="entry name" value="Cation_efflux_TM"/>
</dbReference>
<protein>
    <submittedName>
        <fullName evidence="13">Membrane protein</fullName>
    </submittedName>
</protein>
<dbReference type="Pfam" id="PF01545">
    <property type="entry name" value="Cation_efflux"/>
    <property type="match status" value="1"/>
</dbReference>